<feature type="domain" description="Major facilitator superfamily (MFS) profile" evidence="6">
    <location>
        <begin position="11"/>
        <end position="403"/>
    </location>
</feature>
<comment type="subcellular location">
    <subcellularLocation>
        <location evidence="1">Cell membrane</location>
        <topology evidence="1">Multi-pass membrane protein</topology>
    </subcellularLocation>
</comment>
<feature type="transmembrane region" description="Helical" evidence="5">
    <location>
        <begin position="377"/>
        <end position="399"/>
    </location>
</feature>
<evidence type="ECO:0000313" key="8">
    <source>
        <dbReference type="Proteomes" id="UP001320544"/>
    </source>
</evidence>
<feature type="transmembrane region" description="Helical" evidence="5">
    <location>
        <begin position="131"/>
        <end position="154"/>
    </location>
</feature>
<feature type="transmembrane region" description="Helical" evidence="5">
    <location>
        <begin position="282"/>
        <end position="300"/>
    </location>
</feature>
<dbReference type="InterPro" id="IPR020846">
    <property type="entry name" value="MFS_dom"/>
</dbReference>
<keyword evidence="4 5" id="KW-0472">Membrane</keyword>
<feature type="transmembrane region" description="Helical" evidence="5">
    <location>
        <begin position="12"/>
        <end position="36"/>
    </location>
</feature>
<dbReference type="PANTHER" id="PTHR23527">
    <property type="entry name" value="BLL3282 PROTEIN"/>
    <property type="match status" value="1"/>
</dbReference>
<evidence type="ECO:0000256" key="4">
    <source>
        <dbReference type="ARBA" id="ARBA00023136"/>
    </source>
</evidence>
<keyword evidence="2 5" id="KW-0812">Transmembrane</keyword>
<evidence type="ECO:0000256" key="2">
    <source>
        <dbReference type="ARBA" id="ARBA00022692"/>
    </source>
</evidence>
<evidence type="ECO:0000259" key="6">
    <source>
        <dbReference type="PROSITE" id="PS50850"/>
    </source>
</evidence>
<feature type="transmembrane region" description="Helical" evidence="5">
    <location>
        <begin position="306"/>
        <end position="330"/>
    </location>
</feature>
<dbReference type="RefSeq" id="WP_102377687.1">
    <property type="nucleotide sequence ID" value="NZ_AP025564.1"/>
</dbReference>
<dbReference type="SUPFAM" id="SSF103473">
    <property type="entry name" value="MFS general substrate transporter"/>
    <property type="match status" value="1"/>
</dbReference>
<dbReference type="InterPro" id="IPR011701">
    <property type="entry name" value="MFS"/>
</dbReference>
<gene>
    <name evidence="7" type="ORF">CE91St30_21830</name>
</gene>
<reference evidence="7 8" key="1">
    <citation type="submission" date="2022-01" db="EMBL/GenBank/DDBJ databases">
        <title>Novel bile acid biosynthetic pathways are enriched in the microbiome of centenarians.</title>
        <authorList>
            <person name="Sato Y."/>
            <person name="Atarashi K."/>
            <person name="Plichta R.D."/>
            <person name="Arai Y."/>
            <person name="Sasajima S."/>
            <person name="Kearney M.S."/>
            <person name="Suda W."/>
            <person name="Takeshita K."/>
            <person name="Sasaki T."/>
            <person name="Okamoto S."/>
            <person name="Skelly N.A."/>
            <person name="Okamura Y."/>
            <person name="Vlamakis H."/>
            <person name="Li Y."/>
            <person name="Tanoue T."/>
            <person name="Takei H."/>
            <person name="Nittono H."/>
            <person name="Narushima S."/>
            <person name="Irie J."/>
            <person name="Itoh H."/>
            <person name="Moriya K."/>
            <person name="Sugiura Y."/>
            <person name="Suematsu M."/>
            <person name="Moritoki N."/>
            <person name="Shibata S."/>
            <person name="Littman R.D."/>
            <person name="Fischbach A.M."/>
            <person name="Uwamino Y."/>
            <person name="Inoue T."/>
            <person name="Honda A."/>
            <person name="Hattori M."/>
            <person name="Murai T."/>
            <person name="Xavier J.R."/>
            <person name="Hirose N."/>
            <person name="Honda K."/>
        </authorList>
    </citation>
    <scope>NUCLEOTIDE SEQUENCE [LARGE SCALE GENOMIC DNA]</scope>
    <source>
        <strain evidence="7 8">CE91-St30</strain>
    </source>
</reference>
<feature type="transmembrane region" description="Helical" evidence="5">
    <location>
        <begin position="351"/>
        <end position="371"/>
    </location>
</feature>
<keyword evidence="3 5" id="KW-1133">Transmembrane helix</keyword>
<evidence type="ECO:0000256" key="3">
    <source>
        <dbReference type="ARBA" id="ARBA00022989"/>
    </source>
</evidence>
<evidence type="ECO:0000256" key="1">
    <source>
        <dbReference type="ARBA" id="ARBA00004651"/>
    </source>
</evidence>
<feature type="transmembrane region" description="Helical" evidence="5">
    <location>
        <begin position="100"/>
        <end position="119"/>
    </location>
</feature>
<dbReference type="Gene3D" id="1.20.1250.20">
    <property type="entry name" value="MFS general substrate transporter like domains"/>
    <property type="match status" value="2"/>
</dbReference>
<name>A0ABM7WKG2_9ACTN</name>
<dbReference type="Pfam" id="PF07690">
    <property type="entry name" value="MFS_1"/>
    <property type="match status" value="1"/>
</dbReference>
<dbReference type="InterPro" id="IPR036259">
    <property type="entry name" value="MFS_trans_sf"/>
</dbReference>
<proteinExistence type="predicted"/>
<feature type="transmembrane region" description="Helical" evidence="5">
    <location>
        <begin position="210"/>
        <end position="234"/>
    </location>
</feature>
<feature type="transmembrane region" description="Helical" evidence="5">
    <location>
        <begin position="254"/>
        <end position="275"/>
    </location>
</feature>
<feature type="transmembrane region" description="Helical" evidence="5">
    <location>
        <begin position="78"/>
        <end position="94"/>
    </location>
</feature>
<accession>A0ABM7WKG2</accession>
<dbReference type="PROSITE" id="PS50850">
    <property type="entry name" value="MFS"/>
    <property type="match status" value="1"/>
</dbReference>
<dbReference type="Proteomes" id="UP001320544">
    <property type="component" value="Chromosome"/>
</dbReference>
<dbReference type="PANTHER" id="PTHR23527:SF1">
    <property type="entry name" value="BLL3282 PROTEIN"/>
    <property type="match status" value="1"/>
</dbReference>
<evidence type="ECO:0000313" key="7">
    <source>
        <dbReference type="EMBL" id="BDE96850.1"/>
    </source>
</evidence>
<dbReference type="InterPro" id="IPR052952">
    <property type="entry name" value="MFS-Transporter"/>
</dbReference>
<organism evidence="7 8">
    <name type="scientific">Raoultibacter timonensis</name>
    <dbReference type="NCBI Taxonomy" id="1907662"/>
    <lineage>
        <taxon>Bacteria</taxon>
        <taxon>Bacillati</taxon>
        <taxon>Actinomycetota</taxon>
        <taxon>Coriobacteriia</taxon>
        <taxon>Eggerthellales</taxon>
        <taxon>Eggerthellaceae</taxon>
        <taxon>Raoultibacter</taxon>
    </lineage>
</organism>
<evidence type="ECO:0000256" key="5">
    <source>
        <dbReference type="SAM" id="Phobius"/>
    </source>
</evidence>
<sequence length="423" mass="45699">MQEEKLYPWRWAILIGMTILLIGLQFAFILPGGAAVMVMQQYQCEPMMFSMIMSIPYFSGVLFCVAGGVLADRVGLNKVFLVAFAIAALGALARCFTTEYWPLFISSFFMGTGVAALNANSAKLLRTWFPGTANSFAMGVYTAGMSAGAALAIWVGSHLESVQEGWWLSFGLIVFGLVAWFAVYRKHPDGEVRSSEPVGQYMREVVKDKYVWAIAITAFLVFGMTNVNGSYMVAAVTTLMGDPSLTGIAGDMSTLNTVIACVASMALPVVFAKLFKNMRVPFIICLVGTAICFAIVFFLPYGSATWIIFCVQPLLMACVMPFTKMLPTLLPSVKPEHYGVVGGIQATFQNFGMFLLASYVISPIAIAATGAVDGVVYYQGIYVATAVLCVVAVLSLFLFPNVRSSVAGKIADDRAAVEGEQEQ</sequence>
<keyword evidence="8" id="KW-1185">Reference proteome</keyword>
<dbReference type="EMBL" id="AP025564">
    <property type="protein sequence ID" value="BDE96850.1"/>
    <property type="molecule type" value="Genomic_DNA"/>
</dbReference>
<feature type="transmembrane region" description="Helical" evidence="5">
    <location>
        <begin position="48"/>
        <end position="71"/>
    </location>
</feature>
<feature type="transmembrane region" description="Helical" evidence="5">
    <location>
        <begin position="166"/>
        <end position="184"/>
    </location>
</feature>
<protein>
    <submittedName>
        <fullName evidence="7">MFS transporter</fullName>
    </submittedName>
</protein>